<feature type="region of interest" description="Disordered" evidence="7">
    <location>
        <begin position="1"/>
        <end position="94"/>
    </location>
</feature>
<protein>
    <submittedName>
        <fullName evidence="10">Vacuolar protein sorting-associated protein 52 A</fullName>
    </submittedName>
</protein>
<accession>A0A1C1D0A4</accession>
<dbReference type="STRING" id="86049.A0A1C1D0A4"/>
<dbReference type="InterPro" id="IPR048361">
    <property type="entry name" value="Vps52_C"/>
</dbReference>
<evidence type="ECO:0000256" key="5">
    <source>
        <dbReference type="ARBA" id="ARBA00023034"/>
    </source>
</evidence>
<dbReference type="AlphaFoldDB" id="A0A1C1D0A4"/>
<keyword evidence="4" id="KW-0653">Protein transport</keyword>
<dbReference type="Pfam" id="PF04129">
    <property type="entry name" value="Vps52_CC"/>
    <property type="match status" value="1"/>
</dbReference>
<evidence type="ECO:0000313" key="11">
    <source>
        <dbReference type="Proteomes" id="UP000094526"/>
    </source>
</evidence>
<sequence>MWLDRLTAGAATPGASREPLTPSRPYSPAPRKNSQLAPSQRTLSGLGLSANRSSTSLDLSANTSTASLTSPPRQTNGSALRFEQRPPPDVPDPVHVLRELLGKPGAEEGQDATPKFQDGRLAKDIDFGALSLQEFANREIPYGPATTGYTLQPSARENRQKYQDFHNSVLECDQVLRNVETYLTNFKAELGQVSAEIEELQARSIQLNAKLDNRRNVEKLLGPAVEEVSLSPLTVRSIAEGAIDETFVKAINEVEARSLIMDAKEKNSEQVKALQDLKPLLEDLKVKALERIRDYIVAQIKALRSPNINAQVIQQQTFLRYKDLYAFLARNHPVLAEEIGQAYVNTMRWYYSSHFSRYQQALSSLQIHAFDLHDLLGSDPALARRNVLGTSKPAPHQHDAFNLGRREEIIKSKTDTTAIPAYLAEDSKSAHYLEIPFRNFNRALIDNVSAEYSVVTELFATNTYHQISRRVTEIFEATFTTGHNLTRSLVENTNDCLGLLLCVRLNQHFAFEAQRRKVPVADSYINYTNILLWPRFQMVMDAHCESLRKVSIPSSGPRGAAAAFSLVGGGSSDTSRASVAPHAITQRFGQLLQGILLLSAEAGDDEPVSNSLARLRTEYETLMGKLAKAAGDASKRAKFLYNNYSLVLTIISDTRGKLAGDQKEHFGTLVRELKGR</sequence>
<dbReference type="GO" id="GO:0000938">
    <property type="term" value="C:GARP complex"/>
    <property type="evidence" value="ECO:0007669"/>
    <property type="project" value="TreeGrafter"/>
</dbReference>
<evidence type="ECO:0000256" key="6">
    <source>
        <dbReference type="SAM" id="Coils"/>
    </source>
</evidence>
<dbReference type="GO" id="GO:0005829">
    <property type="term" value="C:cytosol"/>
    <property type="evidence" value="ECO:0007669"/>
    <property type="project" value="GOC"/>
</dbReference>
<dbReference type="eggNOG" id="KOG1961">
    <property type="taxonomic scope" value="Eukaryota"/>
</dbReference>
<feature type="compositionally biased region" description="Low complexity" evidence="7">
    <location>
        <begin position="53"/>
        <end position="70"/>
    </location>
</feature>
<gene>
    <name evidence="10" type="primary">VPS52</name>
    <name evidence="10" type="ORF">CLCR_00245</name>
</gene>
<dbReference type="EMBL" id="LGRB01000005">
    <property type="protein sequence ID" value="OCT54168.1"/>
    <property type="molecule type" value="Genomic_DNA"/>
</dbReference>
<evidence type="ECO:0000256" key="4">
    <source>
        <dbReference type="ARBA" id="ARBA00022927"/>
    </source>
</evidence>
<dbReference type="GO" id="GO:0019905">
    <property type="term" value="F:syntaxin binding"/>
    <property type="evidence" value="ECO:0007669"/>
    <property type="project" value="TreeGrafter"/>
</dbReference>
<organism evidence="10 11">
    <name type="scientific">Cladophialophora carrionii</name>
    <dbReference type="NCBI Taxonomy" id="86049"/>
    <lineage>
        <taxon>Eukaryota</taxon>
        <taxon>Fungi</taxon>
        <taxon>Dikarya</taxon>
        <taxon>Ascomycota</taxon>
        <taxon>Pezizomycotina</taxon>
        <taxon>Eurotiomycetes</taxon>
        <taxon>Chaetothyriomycetidae</taxon>
        <taxon>Chaetothyriales</taxon>
        <taxon>Herpotrichiellaceae</taxon>
        <taxon>Cladophialophora</taxon>
    </lineage>
</organism>
<dbReference type="PANTHER" id="PTHR14190">
    <property type="entry name" value="SUPPRESSOR OF ACTIN MUTATIONS 2/VACUOLAR PROTEIN SORTING 52"/>
    <property type="match status" value="1"/>
</dbReference>
<keyword evidence="6" id="KW-0175">Coiled coil</keyword>
<dbReference type="GO" id="GO:0042147">
    <property type="term" value="P:retrograde transport, endosome to Golgi"/>
    <property type="evidence" value="ECO:0007669"/>
    <property type="project" value="TreeGrafter"/>
</dbReference>
<evidence type="ECO:0000256" key="1">
    <source>
        <dbReference type="ARBA" id="ARBA00004601"/>
    </source>
</evidence>
<dbReference type="PANTHER" id="PTHR14190:SF7">
    <property type="entry name" value="VACUOLAR PROTEIN SORTING-ASSOCIATED PROTEIN 52 HOMOLOG"/>
    <property type="match status" value="1"/>
</dbReference>
<dbReference type="GO" id="GO:0032456">
    <property type="term" value="P:endocytic recycling"/>
    <property type="evidence" value="ECO:0007669"/>
    <property type="project" value="TreeGrafter"/>
</dbReference>
<proteinExistence type="inferred from homology"/>
<dbReference type="VEuPathDB" id="FungiDB:CLCR_00245"/>
<feature type="domain" description="Vps52 coiled-coil" evidence="8">
    <location>
        <begin position="160"/>
        <end position="328"/>
    </location>
</feature>
<comment type="subcellular location">
    <subcellularLocation>
        <location evidence="1">Golgi apparatus</location>
        <location evidence="1">trans-Golgi network</location>
    </subcellularLocation>
</comment>
<dbReference type="Pfam" id="PF20655">
    <property type="entry name" value="Vps52_C"/>
    <property type="match status" value="1"/>
</dbReference>
<evidence type="ECO:0000256" key="3">
    <source>
        <dbReference type="ARBA" id="ARBA00022448"/>
    </source>
</evidence>
<dbReference type="Proteomes" id="UP000094526">
    <property type="component" value="Unassembled WGS sequence"/>
</dbReference>
<feature type="domain" description="Vps52 C-terminal" evidence="9">
    <location>
        <begin position="345"/>
        <end position="668"/>
    </location>
</feature>
<evidence type="ECO:0000256" key="7">
    <source>
        <dbReference type="SAM" id="MobiDB-lite"/>
    </source>
</evidence>
<keyword evidence="5" id="KW-0333">Golgi apparatus</keyword>
<evidence type="ECO:0000259" key="9">
    <source>
        <dbReference type="Pfam" id="PF20655"/>
    </source>
</evidence>
<dbReference type="VEuPathDB" id="FungiDB:G647_09410"/>
<evidence type="ECO:0000256" key="2">
    <source>
        <dbReference type="ARBA" id="ARBA00008180"/>
    </source>
</evidence>
<dbReference type="OrthoDB" id="19482at2759"/>
<evidence type="ECO:0000313" key="10">
    <source>
        <dbReference type="EMBL" id="OCT54168.1"/>
    </source>
</evidence>
<evidence type="ECO:0000259" key="8">
    <source>
        <dbReference type="Pfam" id="PF04129"/>
    </source>
</evidence>
<dbReference type="InterPro" id="IPR007258">
    <property type="entry name" value="Vps52"/>
</dbReference>
<feature type="coiled-coil region" evidence="6">
    <location>
        <begin position="183"/>
        <end position="217"/>
    </location>
</feature>
<keyword evidence="11" id="KW-1185">Reference proteome</keyword>
<dbReference type="GO" id="GO:0006896">
    <property type="term" value="P:Golgi to vacuole transport"/>
    <property type="evidence" value="ECO:0007669"/>
    <property type="project" value="TreeGrafter"/>
</dbReference>
<dbReference type="GO" id="GO:0015031">
    <property type="term" value="P:protein transport"/>
    <property type="evidence" value="ECO:0007669"/>
    <property type="project" value="UniProtKB-KW"/>
</dbReference>
<name>A0A1C1D0A4_9EURO</name>
<keyword evidence="3" id="KW-0813">Transport</keyword>
<feature type="compositionally biased region" description="Polar residues" evidence="7">
    <location>
        <begin position="32"/>
        <end position="43"/>
    </location>
</feature>
<comment type="similarity">
    <text evidence="2">Belongs to the VPS52 family.</text>
</comment>
<reference evidence="11" key="1">
    <citation type="submission" date="2015-07" db="EMBL/GenBank/DDBJ databases">
        <authorList>
            <person name="Teixeira M.M."/>
            <person name="Souza R.C."/>
            <person name="Almeida L.G."/>
            <person name="Vicente V.A."/>
            <person name="de Hoog S."/>
            <person name="Bocca A.L."/>
            <person name="de Almeida S.R."/>
            <person name="Vasconcelos A.T."/>
            <person name="Felipe M.S."/>
        </authorList>
    </citation>
    <scope>NUCLEOTIDE SEQUENCE [LARGE SCALE GENOMIC DNA]</scope>
    <source>
        <strain evidence="11">KSF</strain>
    </source>
</reference>
<comment type="caution">
    <text evidence="10">The sequence shown here is derived from an EMBL/GenBank/DDBJ whole genome shotgun (WGS) entry which is preliminary data.</text>
</comment>
<dbReference type="InterPro" id="IPR048319">
    <property type="entry name" value="Vps52_CC"/>
</dbReference>